<evidence type="ECO:0000256" key="1">
    <source>
        <dbReference type="ARBA" id="ARBA00004609"/>
    </source>
</evidence>
<protein>
    <recommendedName>
        <fullName evidence="18">CFEM domain-containing protein</fullName>
    </recommendedName>
</protein>
<evidence type="ECO:0000313" key="20">
    <source>
        <dbReference type="Proteomes" id="UP001307849"/>
    </source>
</evidence>
<dbReference type="Pfam" id="PF05730">
    <property type="entry name" value="CFEM"/>
    <property type="match status" value="1"/>
</dbReference>
<evidence type="ECO:0000256" key="10">
    <source>
        <dbReference type="ARBA" id="ARBA00023004"/>
    </source>
</evidence>
<keyword evidence="5" id="KW-0964">Secreted</keyword>
<evidence type="ECO:0000256" key="12">
    <source>
        <dbReference type="ARBA" id="ARBA00023157"/>
    </source>
</evidence>
<feature type="compositionally biased region" description="Low complexity" evidence="16">
    <location>
        <begin position="94"/>
        <end position="131"/>
    </location>
</feature>
<keyword evidence="4" id="KW-1003">Cell membrane</keyword>
<dbReference type="InterPro" id="IPR051735">
    <property type="entry name" value="CFEM_domain"/>
</dbReference>
<keyword evidence="12 15" id="KW-1015">Disulfide bond</keyword>
<dbReference type="PANTHER" id="PTHR37928">
    <property type="entry name" value="CFEM DOMAIN PROTEIN (AFU_ORTHOLOGUE AFUA_6G14090)"/>
    <property type="match status" value="1"/>
</dbReference>
<keyword evidence="13" id="KW-0325">Glycoprotein</keyword>
<evidence type="ECO:0000256" key="4">
    <source>
        <dbReference type="ARBA" id="ARBA00022475"/>
    </source>
</evidence>
<evidence type="ECO:0000256" key="6">
    <source>
        <dbReference type="ARBA" id="ARBA00022617"/>
    </source>
</evidence>
<evidence type="ECO:0000256" key="9">
    <source>
        <dbReference type="ARBA" id="ARBA00022729"/>
    </source>
</evidence>
<evidence type="ECO:0000256" key="8">
    <source>
        <dbReference type="ARBA" id="ARBA00022723"/>
    </source>
</evidence>
<dbReference type="GO" id="GO:0005886">
    <property type="term" value="C:plasma membrane"/>
    <property type="evidence" value="ECO:0007669"/>
    <property type="project" value="UniProtKB-SubCell"/>
</dbReference>
<feature type="chain" id="PRO_5042842817" description="CFEM domain-containing protein" evidence="17">
    <location>
        <begin position="19"/>
        <end position="223"/>
    </location>
</feature>
<evidence type="ECO:0000256" key="13">
    <source>
        <dbReference type="ARBA" id="ARBA00023180"/>
    </source>
</evidence>
<accession>A0AAN8NG84</accession>
<feature type="domain" description="CFEM" evidence="18">
    <location>
        <begin position="1"/>
        <end position="115"/>
    </location>
</feature>
<comment type="similarity">
    <text evidence="3">Belongs to the RBT5 family.</text>
</comment>
<evidence type="ECO:0000256" key="7">
    <source>
        <dbReference type="ARBA" id="ARBA00022622"/>
    </source>
</evidence>
<evidence type="ECO:0000256" key="3">
    <source>
        <dbReference type="ARBA" id="ARBA00010031"/>
    </source>
</evidence>
<dbReference type="PANTHER" id="PTHR37928:SF2">
    <property type="entry name" value="GPI ANCHORED CFEM DOMAIN PROTEIN (AFU_ORTHOLOGUE AFUA_6G10580)"/>
    <property type="match status" value="1"/>
</dbReference>
<dbReference type="SMART" id="SM00747">
    <property type="entry name" value="CFEM"/>
    <property type="match status" value="1"/>
</dbReference>
<dbReference type="PROSITE" id="PS52012">
    <property type="entry name" value="CFEM"/>
    <property type="match status" value="1"/>
</dbReference>
<keyword evidence="11" id="KW-0472">Membrane</keyword>
<evidence type="ECO:0000256" key="17">
    <source>
        <dbReference type="SAM" id="SignalP"/>
    </source>
</evidence>
<feature type="disulfide bond" evidence="15">
    <location>
        <begin position="26"/>
        <end position="66"/>
    </location>
</feature>
<feature type="region of interest" description="Disordered" evidence="16">
    <location>
        <begin position="93"/>
        <end position="156"/>
    </location>
</feature>
<keyword evidence="20" id="KW-1185">Reference proteome</keyword>
<name>A0AAN8NG84_9PEZI</name>
<evidence type="ECO:0000256" key="14">
    <source>
        <dbReference type="ARBA" id="ARBA00023288"/>
    </source>
</evidence>
<dbReference type="InterPro" id="IPR008427">
    <property type="entry name" value="Extracellular_membr_CFEM_dom"/>
</dbReference>
<feature type="disulfide bond" evidence="15">
    <location>
        <begin position="49"/>
        <end position="82"/>
    </location>
</feature>
<evidence type="ECO:0000256" key="16">
    <source>
        <dbReference type="SAM" id="MobiDB-lite"/>
    </source>
</evidence>
<evidence type="ECO:0000256" key="11">
    <source>
        <dbReference type="ARBA" id="ARBA00023136"/>
    </source>
</evidence>
<keyword evidence="6 15" id="KW-0349">Heme</keyword>
<feature type="signal peptide" evidence="17">
    <location>
        <begin position="1"/>
        <end position="18"/>
    </location>
</feature>
<comment type="subcellular location">
    <subcellularLocation>
        <location evidence="1">Cell membrane</location>
        <topology evidence="1">Lipid-anchor</topology>
        <topology evidence="1">GPI-anchor</topology>
    </subcellularLocation>
    <subcellularLocation>
        <location evidence="2">Secreted</location>
    </subcellularLocation>
</comment>
<dbReference type="EMBL" id="JAVHJM010000003">
    <property type="protein sequence ID" value="KAK6516176.1"/>
    <property type="molecule type" value="Genomic_DNA"/>
</dbReference>
<feature type="disulfide bond" evidence="15">
    <location>
        <begin position="40"/>
        <end position="47"/>
    </location>
</feature>
<organism evidence="19 20">
    <name type="scientific">Arthrobotrys conoides</name>
    <dbReference type="NCBI Taxonomy" id="74498"/>
    <lineage>
        <taxon>Eukaryota</taxon>
        <taxon>Fungi</taxon>
        <taxon>Dikarya</taxon>
        <taxon>Ascomycota</taxon>
        <taxon>Pezizomycotina</taxon>
        <taxon>Orbiliomycetes</taxon>
        <taxon>Orbiliales</taxon>
        <taxon>Orbiliaceae</taxon>
        <taxon>Arthrobotrys</taxon>
    </lineage>
</organism>
<gene>
    <name evidence="19" type="ORF">TWF506_006088</name>
</gene>
<proteinExistence type="inferred from homology"/>
<dbReference type="AlphaFoldDB" id="A0AAN8NG84"/>
<evidence type="ECO:0000256" key="15">
    <source>
        <dbReference type="PROSITE-ProRule" id="PRU01356"/>
    </source>
</evidence>
<dbReference type="GO" id="GO:0098552">
    <property type="term" value="C:side of membrane"/>
    <property type="evidence" value="ECO:0007669"/>
    <property type="project" value="UniProtKB-KW"/>
</dbReference>
<keyword evidence="14" id="KW-0449">Lipoprotein</keyword>
<dbReference type="GO" id="GO:0005576">
    <property type="term" value="C:extracellular region"/>
    <property type="evidence" value="ECO:0007669"/>
    <property type="project" value="UniProtKB-SubCell"/>
</dbReference>
<comment type="caution">
    <text evidence="19">The sequence shown here is derived from an EMBL/GenBank/DDBJ whole genome shotgun (WGS) entry which is preliminary data.</text>
</comment>
<sequence length="223" mass="22075">MKTSGILAVAAGAALAAAQLDKIPTCALTCAITSLSGTGCAQTDIACICKASSFLSGILTCIQGSCNEEQIKQTLEAAQVLCAGAGVTITVPGSEPTSAAPEPTTSAPEPEPTTTEELTTAPGLSTTSAAPEPEPTEEPSYEPSTEVPAPTYGATTTSDVVTLTTTTTICPSSTHDVPSTYVPPPAQNTTIAVPPPAYTGAAGNIAANAGTVLIGAALAMFFA</sequence>
<keyword evidence="9 17" id="KW-0732">Signal</keyword>
<evidence type="ECO:0000313" key="19">
    <source>
        <dbReference type="EMBL" id="KAK6516176.1"/>
    </source>
</evidence>
<feature type="disulfide bond" evidence="15">
    <location>
        <begin position="30"/>
        <end position="61"/>
    </location>
</feature>
<dbReference type="Proteomes" id="UP001307849">
    <property type="component" value="Unassembled WGS sequence"/>
</dbReference>
<evidence type="ECO:0000256" key="5">
    <source>
        <dbReference type="ARBA" id="ARBA00022525"/>
    </source>
</evidence>
<keyword evidence="7" id="KW-0336">GPI-anchor</keyword>
<keyword evidence="10 15" id="KW-0408">Iron</keyword>
<reference evidence="19 20" key="1">
    <citation type="submission" date="2019-10" db="EMBL/GenBank/DDBJ databases">
        <authorList>
            <person name="Palmer J.M."/>
        </authorList>
    </citation>
    <scope>NUCLEOTIDE SEQUENCE [LARGE SCALE GENOMIC DNA]</scope>
    <source>
        <strain evidence="19 20">TWF506</strain>
    </source>
</reference>
<evidence type="ECO:0000256" key="2">
    <source>
        <dbReference type="ARBA" id="ARBA00004613"/>
    </source>
</evidence>
<dbReference type="GO" id="GO:0046872">
    <property type="term" value="F:metal ion binding"/>
    <property type="evidence" value="ECO:0007669"/>
    <property type="project" value="UniProtKB-UniRule"/>
</dbReference>
<feature type="binding site" description="axial binding residue" evidence="15">
    <location>
        <position position="44"/>
    </location>
    <ligand>
        <name>heme</name>
        <dbReference type="ChEBI" id="CHEBI:30413"/>
    </ligand>
    <ligandPart>
        <name>Fe</name>
        <dbReference type="ChEBI" id="CHEBI:18248"/>
    </ligandPart>
</feature>
<keyword evidence="8 15" id="KW-0479">Metal-binding</keyword>
<evidence type="ECO:0000259" key="18">
    <source>
        <dbReference type="PROSITE" id="PS52012"/>
    </source>
</evidence>